<proteinExistence type="predicted"/>
<dbReference type="RefSeq" id="WP_280309051.1">
    <property type="nucleotide sequence ID" value="NZ_JAPDIQ010000006.1"/>
</dbReference>
<keyword evidence="2" id="KW-1185">Reference proteome</keyword>
<reference evidence="1 2" key="1">
    <citation type="submission" date="2022-10" db="EMBL/GenBank/DDBJ databases">
        <title>A novel Pseudomonas species, isolated from Passiflora incarnata leaves.</title>
        <authorList>
            <person name="Cueva-Yesquen L.G."/>
            <person name="Fantinatti-Garboggini F."/>
        </authorList>
    </citation>
    <scope>NUCLEOTIDE SEQUENCE [LARGE SCALE GENOMIC DNA]</scope>
    <source>
        <strain evidence="1 2">CBMAI 2609</strain>
    </source>
</reference>
<protein>
    <submittedName>
        <fullName evidence="1">Uncharacterized protein</fullName>
    </submittedName>
</protein>
<gene>
    <name evidence="1" type="ORF">OMP44_14190</name>
</gene>
<dbReference type="Proteomes" id="UP001157461">
    <property type="component" value="Unassembled WGS sequence"/>
</dbReference>
<accession>A0ABT6IHT0</accession>
<comment type="caution">
    <text evidence="1">The sequence shown here is derived from an EMBL/GenBank/DDBJ whole genome shotgun (WGS) entry which is preliminary data.</text>
</comment>
<evidence type="ECO:0000313" key="1">
    <source>
        <dbReference type="EMBL" id="MDH4764050.1"/>
    </source>
</evidence>
<organism evidence="1 2">
    <name type="scientific">Pseudomonas flavocrustae</name>
    <dbReference type="NCBI Taxonomy" id="2991719"/>
    <lineage>
        <taxon>Bacteria</taxon>
        <taxon>Pseudomonadati</taxon>
        <taxon>Pseudomonadota</taxon>
        <taxon>Gammaproteobacteria</taxon>
        <taxon>Pseudomonadales</taxon>
        <taxon>Pseudomonadaceae</taxon>
        <taxon>Pseudomonas</taxon>
    </lineage>
</organism>
<name>A0ABT6IHT0_9PSED</name>
<sequence>MSRPDNVVDLARYRLRRQARRQAEWLWLLYAAQAGQTAAMLVAQRNRTAQEA</sequence>
<dbReference type="EMBL" id="JAPDIQ010000006">
    <property type="protein sequence ID" value="MDH4764050.1"/>
    <property type="molecule type" value="Genomic_DNA"/>
</dbReference>
<evidence type="ECO:0000313" key="2">
    <source>
        <dbReference type="Proteomes" id="UP001157461"/>
    </source>
</evidence>